<evidence type="ECO:0000256" key="3">
    <source>
        <dbReference type="ARBA" id="ARBA00022475"/>
    </source>
</evidence>
<sequence>MLIEIILFSFIAGITVFLGGLISYFFEKTITNRVVKRKIVHFLTAFVTGIMLSAVAFVLIPKGMEGLNIGSSVVIFLLGALTFYYLDSFIEKNSANIPQVLAMLLDFIPESIALGALFVYDHNVGVLLAIFIAFQNFPESFNSYIELRNSHFSKYKSLVILFCLSFIGLIFSLLGYYLLKDTYEITSALMIFAAGGILYLIFQDIAPSIRIKNSRFLAMGVNLGFVIGMLSEALV</sequence>
<comment type="similarity">
    <text evidence="2">Belongs to the ZIP transporter (TC 2.A.5) family.</text>
</comment>
<name>A0ABY5E1B8_9BACT</name>
<gene>
    <name evidence="6" type="ORF">NJU99_09530</name>
</gene>
<proteinExistence type="inferred from homology"/>
<dbReference type="EMBL" id="CP100595">
    <property type="protein sequence ID" value="UTJ05505.1"/>
    <property type="molecule type" value="Genomic_DNA"/>
</dbReference>
<dbReference type="PANTHER" id="PTHR11040">
    <property type="entry name" value="ZINC/IRON TRANSPORTER"/>
    <property type="match status" value="1"/>
</dbReference>
<keyword evidence="5" id="KW-0812">Transmembrane</keyword>
<keyword evidence="3" id="KW-1003">Cell membrane</keyword>
<feature type="transmembrane region" description="Helical" evidence="5">
    <location>
        <begin position="39"/>
        <end position="60"/>
    </location>
</feature>
<keyword evidence="7" id="KW-1185">Reference proteome</keyword>
<keyword evidence="4" id="KW-0862">Zinc</keyword>
<evidence type="ECO:0000256" key="5">
    <source>
        <dbReference type="SAM" id="Phobius"/>
    </source>
</evidence>
<feature type="transmembrane region" description="Helical" evidence="5">
    <location>
        <begin position="6"/>
        <end position="27"/>
    </location>
</feature>
<comment type="subcellular location">
    <subcellularLocation>
        <location evidence="1">Cell membrane</location>
        <topology evidence="1">Multi-pass membrane protein</topology>
    </subcellularLocation>
</comment>
<feature type="transmembrane region" description="Helical" evidence="5">
    <location>
        <begin position="126"/>
        <end position="145"/>
    </location>
</feature>
<dbReference type="PANTHER" id="PTHR11040:SF211">
    <property type="entry name" value="ZINC TRANSPORTER ZIP11"/>
    <property type="match status" value="1"/>
</dbReference>
<evidence type="ECO:0000256" key="4">
    <source>
        <dbReference type="ARBA" id="ARBA00022833"/>
    </source>
</evidence>
<keyword evidence="5" id="KW-1133">Transmembrane helix</keyword>
<feature type="transmembrane region" description="Helical" evidence="5">
    <location>
        <begin position="185"/>
        <end position="202"/>
    </location>
</feature>
<feature type="transmembrane region" description="Helical" evidence="5">
    <location>
        <begin position="157"/>
        <end position="179"/>
    </location>
</feature>
<dbReference type="RefSeq" id="WP_254575686.1">
    <property type="nucleotide sequence ID" value="NZ_CP100595.1"/>
</dbReference>
<protein>
    <submittedName>
        <fullName evidence="6">Divalent cation transporter</fullName>
    </submittedName>
</protein>
<feature type="transmembrane region" description="Helical" evidence="5">
    <location>
        <begin position="98"/>
        <end position="120"/>
    </location>
</feature>
<evidence type="ECO:0000313" key="6">
    <source>
        <dbReference type="EMBL" id="UTJ05505.1"/>
    </source>
</evidence>
<evidence type="ECO:0000313" key="7">
    <source>
        <dbReference type="Proteomes" id="UP001060012"/>
    </source>
</evidence>
<evidence type="ECO:0000256" key="2">
    <source>
        <dbReference type="ARBA" id="ARBA00006939"/>
    </source>
</evidence>
<keyword evidence="5" id="KW-0472">Membrane</keyword>
<accession>A0ABY5E1B8</accession>
<feature type="transmembrane region" description="Helical" evidence="5">
    <location>
        <begin position="66"/>
        <end position="86"/>
    </location>
</feature>
<dbReference type="Proteomes" id="UP001060012">
    <property type="component" value="Chromosome"/>
</dbReference>
<evidence type="ECO:0000256" key="1">
    <source>
        <dbReference type="ARBA" id="ARBA00004651"/>
    </source>
</evidence>
<organism evidence="6 7">
    <name type="scientific">Arcobacter roscoffensis</name>
    <dbReference type="NCBI Taxonomy" id="2961520"/>
    <lineage>
        <taxon>Bacteria</taxon>
        <taxon>Pseudomonadati</taxon>
        <taxon>Campylobacterota</taxon>
        <taxon>Epsilonproteobacteria</taxon>
        <taxon>Campylobacterales</taxon>
        <taxon>Arcobacteraceae</taxon>
        <taxon>Arcobacter</taxon>
    </lineage>
</organism>
<reference evidence="6" key="1">
    <citation type="submission" date="2022-07" db="EMBL/GenBank/DDBJ databases">
        <title>Arcobacter roscoffensis sp. nov., a marine bacterium isolated from coastal seawater collected from Roscoff, France.</title>
        <authorList>
            <person name="Pascual J."/>
            <person name="Lepeaux C."/>
            <person name="Methner A."/>
            <person name="Overmann J."/>
        </authorList>
    </citation>
    <scope>NUCLEOTIDE SEQUENCE</scope>
    <source>
        <strain evidence="6">ARW1-2F2</strain>
    </source>
</reference>
<feature type="transmembrane region" description="Helical" evidence="5">
    <location>
        <begin position="214"/>
        <end position="234"/>
    </location>
</feature>